<proteinExistence type="predicted"/>
<evidence type="ECO:0000259" key="3">
    <source>
        <dbReference type="Pfam" id="PF21307"/>
    </source>
</evidence>
<dbReference type="RefSeq" id="WP_123915316.1">
    <property type="nucleotide sequence ID" value="NZ_RKRA01000001.1"/>
</dbReference>
<feature type="region of interest" description="Disordered" evidence="1">
    <location>
        <begin position="45"/>
        <end position="73"/>
    </location>
</feature>
<comment type="caution">
    <text evidence="5">The sequence shown here is derived from an EMBL/GenBank/DDBJ whole genome shotgun (WGS) entry which is preliminary data.</text>
</comment>
<dbReference type="Pfam" id="PF14498">
    <property type="entry name" value="Glyco_hyd_65N_2"/>
    <property type="match status" value="1"/>
</dbReference>
<reference evidence="5 6" key="1">
    <citation type="submission" date="2018-11" db="EMBL/GenBank/DDBJ databases">
        <title>Sequencing the genomes of 1000 actinobacteria strains.</title>
        <authorList>
            <person name="Klenk H.-P."/>
        </authorList>
    </citation>
    <scope>NUCLEOTIDE SEQUENCE [LARGE SCALE GENOMIC DNA]</scope>
    <source>
        <strain evidence="5 6">DSM 14418</strain>
    </source>
</reference>
<evidence type="ECO:0000256" key="1">
    <source>
        <dbReference type="SAM" id="MobiDB-lite"/>
    </source>
</evidence>
<dbReference type="GO" id="GO:0004560">
    <property type="term" value="F:alpha-L-fucosidase activity"/>
    <property type="evidence" value="ECO:0007669"/>
    <property type="project" value="InterPro"/>
</dbReference>
<dbReference type="PANTHER" id="PTHR31084">
    <property type="entry name" value="ALPHA-L-FUCOSIDASE 2"/>
    <property type="match status" value="1"/>
</dbReference>
<dbReference type="InterPro" id="IPR027414">
    <property type="entry name" value="GH95_N_dom"/>
</dbReference>
<evidence type="ECO:0000313" key="6">
    <source>
        <dbReference type="Proteomes" id="UP000280726"/>
    </source>
</evidence>
<accession>A0A3N4ZLA8</accession>
<dbReference type="Pfam" id="PF22124">
    <property type="entry name" value="Glyco_hydro_95_cat"/>
    <property type="match status" value="1"/>
</dbReference>
<name>A0A3N4ZLA8_9MICO</name>
<dbReference type="InterPro" id="IPR008928">
    <property type="entry name" value="6-hairpin_glycosidase_sf"/>
</dbReference>
<sequence length="808" mass="84649">MTRHVIRLDTPAPSFIDSFLLGDGRLGAALRGRPGTEEMDLNLDTLWSGGPGEHGAGPQDAAALAEPGDDDAGVPDVEAPGPVLLTEIRAAIAGGDLARAEQLARRNQSGRWTQAYQPVGRLRWTYATDADGSSYARELDLRDGVARSTHDGVTVETFVSAPAGVLVSRATGAGADGAGTANPEGAVAAVLDTPHPVRTTTTVDGAGRTWTVVTGRAPATCLPGYVDLAEPVAYADDQPEADGSVAAGMGFAVVAVTEAVPGGRRLVVAGATGFRGWDRRPGADVDAIAQTARDQVAAALECRTEDLLAEHVADRRRLVDRVDLDLSASGDDAAAHERAFDLGRHLLVSSSRPGTQAANLQGIWNADARPAWSGNYTTNINLEMAYWPAELLDLAELHTPLLDLARDLAVAGTATARRCYGARGAAVHHNTDLWRFTEPVDGEPQWAAWPSALWWLAHHLVEHVDFAGSGAERAGRTVGAVAVLRAGAAFALDMLVDDGTGTLVVSPSTSPEHRFVLDGGAEVAVGAGAAMDQELVREVLSSYLALAGDDPGEAALAAEARAALPRLREVAVGRAGDLLEWADERRPAEPGHRHVSHLYGAFPGSRITATREPALLEAVRRALALRLANGSGYTGWSQAWILCLAARLRDTALAEHSIDLLLRTLTSASGLDLHPHEDWPEGQVFQIDGNLGVVAGMVELIVQSHDGAVSLLPALPDRWPAGRLTGVRTRGGHRVDVRWSGGHLDAATVTAGDGPLVLEVPERRGPAVVVCGGAAVPTTAVVPAAPGCSRLTFPTRPGAVHSLSFPSR</sequence>
<dbReference type="Proteomes" id="UP000280726">
    <property type="component" value="Unassembled WGS sequence"/>
</dbReference>
<dbReference type="PIRSF" id="PIRSF007663">
    <property type="entry name" value="UCP007663"/>
    <property type="match status" value="1"/>
</dbReference>
<dbReference type="SUPFAM" id="SSF48208">
    <property type="entry name" value="Six-hairpin glycosidases"/>
    <property type="match status" value="1"/>
</dbReference>
<dbReference type="PANTHER" id="PTHR31084:SF0">
    <property type="entry name" value="ALPHA-L-FUCOSIDASE 2"/>
    <property type="match status" value="1"/>
</dbReference>
<feature type="domain" description="Glycosyl hydrolase family 95 catalytic" evidence="4">
    <location>
        <begin position="305"/>
        <end position="700"/>
    </location>
</feature>
<dbReference type="InterPro" id="IPR054363">
    <property type="entry name" value="GH95_cat"/>
</dbReference>
<feature type="domain" description="Glycosyl hydrolase family 95 N-terminal" evidence="2">
    <location>
        <begin position="6"/>
        <end position="274"/>
    </location>
</feature>
<dbReference type="OrthoDB" id="9802600at2"/>
<organism evidence="5 6">
    <name type="scientific">Georgenia muralis</name>
    <dbReference type="NCBI Taxonomy" id="154117"/>
    <lineage>
        <taxon>Bacteria</taxon>
        <taxon>Bacillati</taxon>
        <taxon>Actinomycetota</taxon>
        <taxon>Actinomycetes</taxon>
        <taxon>Micrococcales</taxon>
        <taxon>Bogoriellaceae</taxon>
        <taxon>Georgenia</taxon>
    </lineage>
</organism>
<gene>
    <name evidence="5" type="ORF">EDD32_1005</name>
</gene>
<dbReference type="EMBL" id="RKRA01000001">
    <property type="protein sequence ID" value="RPF26558.1"/>
    <property type="molecule type" value="Genomic_DNA"/>
</dbReference>
<evidence type="ECO:0000313" key="5">
    <source>
        <dbReference type="EMBL" id="RPF26558.1"/>
    </source>
</evidence>
<dbReference type="InterPro" id="IPR012341">
    <property type="entry name" value="6hp_glycosidase-like_sf"/>
</dbReference>
<dbReference type="Pfam" id="PF21307">
    <property type="entry name" value="Glyco_hydro_95_C"/>
    <property type="match status" value="1"/>
</dbReference>
<feature type="domain" description="Alpha fucosidase A-like C-terminal" evidence="3">
    <location>
        <begin position="703"/>
        <end position="754"/>
    </location>
</feature>
<dbReference type="InterPro" id="IPR049053">
    <property type="entry name" value="AFCA-like_C"/>
</dbReference>
<evidence type="ECO:0000259" key="2">
    <source>
        <dbReference type="Pfam" id="PF14498"/>
    </source>
</evidence>
<evidence type="ECO:0000259" key="4">
    <source>
        <dbReference type="Pfam" id="PF22124"/>
    </source>
</evidence>
<keyword evidence="6" id="KW-1185">Reference proteome</keyword>
<protein>
    <submittedName>
        <fullName evidence="5">Alpha-L-fucosidase 2</fullName>
    </submittedName>
</protein>
<dbReference type="Gene3D" id="1.50.10.10">
    <property type="match status" value="1"/>
</dbReference>
<dbReference type="GO" id="GO:0005975">
    <property type="term" value="P:carbohydrate metabolic process"/>
    <property type="evidence" value="ECO:0007669"/>
    <property type="project" value="InterPro"/>
</dbReference>
<dbReference type="AlphaFoldDB" id="A0A3N4ZLA8"/>
<dbReference type="InterPro" id="IPR016518">
    <property type="entry name" value="Alpha-L-fucosidase"/>
</dbReference>